<dbReference type="EMBL" id="BACD03000050">
    <property type="protein sequence ID" value="GAO51681.1"/>
    <property type="molecule type" value="Genomic_DNA"/>
</dbReference>
<reference evidence="1 2" key="2">
    <citation type="journal article" date="2014" name="J. Gen. Appl. Microbiol.">
        <title>The early diverging ascomycetous budding yeast Saitoella complicata has three histone deacetylases belonging to the Clr6, Hos2, and Rpd3 lineages.</title>
        <authorList>
            <person name="Nishida H."/>
            <person name="Matsumoto T."/>
            <person name="Kondo S."/>
            <person name="Hamamoto M."/>
            <person name="Yoshikawa H."/>
        </authorList>
    </citation>
    <scope>NUCLEOTIDE SEQUENCE [LARGE SCALE GENOMIC DNA]</scope>
    <source>
        <strain evidence="1 2">NRRL Y-17804</strain>
    </source>
</reference>
<dbReference type="AlphaFoldDB" id="A0A0E9NPS0"/>
<reference evidence="1 2" key="1">
    <citation type="journal article" date="2011" name="J. Gen. Appl. Microbiol.">
        <title>Draft genome sequencing of the enigmatic yeast Saitoella complicata.</title>
        <authorList>
            <person name="Nishida H."/>
            <person name="Hamamoto M."/>
            <person name="Sugiyama J."/>
        </authorList>
    </citation>
    <scope>NUCLEOTIDE SEQUENCE [LARGE SCALE GENOMIC DNA]</scope>
    <source>
        <strain evidence="1 2">NRRL Y-17804</strain>
    </source>
</reference>
<sequence>MHLRPLCYNITSLQHSTISPSHKIRMARDVGGRPSIDLYRSGLYAREVKAVDYNVSHQGGYGALVGDTKGSRRVGVDIVISQFSPGLKDIPKDESWLDDFDEVFSQDDILLALGAKGVICQSNWNKPRPRPSSHQLHQCRSAGMKVQVHGQVEPWSFGLEEVDEHVWIATCVPRSASNTPLVNSAGTKGKWREVTWEDVVRGEALALDIKRVSVRVELCRSFVTIPRGPVGRAQEFHDATALVVGFPEIQIRVY</sequence>
<proteinExistence type="predicted"/>
<dbReference type="Gene3D" id="3.90.470.20">
    <property type="entry name" value="4'-phosphopantetheinyl transferase domain"/>
    <property type="match status" value="2"/>
</dbReference>
<gene>
    <name evidence="1" type="ORF">G7K_5774-t1</name>
</gene>
<dbReference type="GO" id="GO:0000287">
    <property type="term" value="F:magnesium ion binding"/>
    <property type="evidence" value="ECO:0007669"/>
    <property type="project" value="InterPro"/>
</dbReference>
<accession>A0A0E9NPS0</accession>
<dbReference type="GO" id="GO:0008897">
    <property type="term" value="F:holo-[acyl-carrier-protein] synthase activity"/>
    <property type="evidence" value="ECO:0007669"/>
    <property type="project" value="InterPro"/>
</dbReference>
<keyword evidence="2" id="KW-1185">Reference proteome</keyword>
<evidence type="ECO:0000313" key="1">
    <source>
        <dbReference type="EMBL" id="GAO51681.1"/>
    </source>
</evidence>
<comment type="caution">
    <text evidence="1">The sequence shown here is derived from an EMBL/GenBank/DDBJ whole genome shotgun (WGS) entry which is preliminary data.</text>
</comment>
<name>A0A0E9NPS0_SAICN</name>
<evidence type="ECO:0000313" key="2">
    <source>
        <dbReference type="Proteomes" id="UP000033140"/>
    </source>
</evidence>
<reference evidence="1 2" key="3">
    <citation type="journal article" date="2015" name="Genome Announc.">
        <title>Draft Genome Sequence of the Archiascomycetous Yeast Saitoella complicata.</title>
        <authorList>
            <person name="Yamauchi K."/>
            <person name="Kondo S."/>
            <person name="Hamamoto M."/>
            <person name="Takahashi Y."/>
            <person name="Ogura Y."/>
            <person name="Hayashi T."/>
            <person name="Nishida H."/>
        </authorList>
    </citation>
    <scope>NUCLEOTIDE SEQUENCE [LARGE SCALE GENOMIC DNA]</scope>
    <source>
        <strain evidence="1 2">NRRL Y-17804</strain>
    </source>
</reference>
<protein>
    <submittedName>
        <fullName evidence="1">Uncharacterized protein</fullName>
    </submittedName>
</protein>
<organism evidence="1 2">
    <name type="scientific">Saitoella complicata (strain BCRC 22490 / CBS 7301 / JCM 7358 / NBRC 10748 / NRRL Y-17804)</name>
    <dbReference type="NCBI Taxonomy" id="698492"/>
    <lineage>
        <taxon>Eukaryota</taxon>
        <taxon>Fungi</taxon>
        <taxon>Dikarya</taxon>
        <taxon>Ascomycota</taxon>
        <taxon>Taphrinomycotina</taxon>
        <taxon>Taphrinomycotina incertae sedis</taxon>
        <taxon>Saitoella</taxon>
    </lineage>
</organism>
<dbReference type="InterPro" id="IPR037143">
    <property type="entry name" value="4-PPantetheinyl_Trfase_dom_sf"/>
</dbReference>
<dbReference type="Proteomes" id="UP000033140">
    <property type="component" value="Unassembled WGS sequence"/>
</dbReference>